<dbReference type="Proteomes" id="UP001328107">
    <property type="component" value="Unassembled WGS sequence"/>
</dbReference>
<comment type="caution">
    <text evidence="2">The sequence shown here is derived from an EMBL/GenBank/DDBJ whole genome shotgun (WGS) entry which is preliminary data.</text>
</comment>
<organism evidence="2 3">
    <name type="scientific">Pristionchus mayeri</name>
    <dbReference type="NCBI Taxonomy" id="1317129"/>
    <lineage>
        <taxon>Eukaryota</taxon>
        <taxon>Metazoa</taxon>
        <taxon>Ecdysozoa</taxon>
        <taxon>Nematoda</taxon>
        <taxon>Chromadorea</taxon>
        <taxon>Rhabditida</taxon>
        <taxon>Rhabditina</taxon>
        <taxon>Diplogasteromorpha</taxon>
        <taxon>Diplogasteroidea</taxon>
        <taxon>Neodiplogasteridae</taxon>
        <taxon>Pristionchus</taxon>
    </lineage>
</organism>
<reference evidence="3" key="1">
    <citation type="submission" date="2022-10" db="EMBL/GenBank/DDBJ databases">
        <title>Genome assembly of Pristionchus species.</title>
        <authorList>
            <person name="Yoshida K."/>
            <person name="Sommer R.J."/>
        </authorList>
    </citation>
    <scope>NUCLEOTIDE SEQUENCE [LARGE SCALE GENOMIC DNA]</scope>
    <source>
        <strain evidence="3">RS5460</strain>
    </source>
</reference>
<proteinExistence type="predicted"/>
<accession>A0AAN5IEA3</accession>
<dbReference type="AlphaFoldDB" id="A0AAN5IEA3"/>
<sequence length="292" mass="33258">FMDPSALPKKMGRTPTEEEMKMKAVQFALGGLRAASLELDNLLKDADNLYWRSEAIFLRRIGEAQLKRKKNNKKKKAKLVSVSLDEESKTQRTPQSPETEERQGSPLIQGMSREERLQRLAEEASSLRSQVFSALSLDWEVKQAMDISKQDMIEAMRVSAEKVVRTCALPIEESMITEASLIAAMNTRVVDDVSIDVFDKAPEKPKFCSRTTWLHHVKMAKRLAGAIHQVCVAMNTGSSKTIDGELVCETLSISAEWMEEWEKGPLKVQLAHLVDHEIVKRFKELEYFFCYY</sequence>
<evidence type="ECO:0000256" key="1">
    <source>
        <dbReference type="SAM" id="MobiDB-lite"/>
    </source>
</evidence>
<evidence type="ECO:0000313" key="3">
    <source>
        <dbReference type="Proteomes" id="UP001328107"/>
    </source>
</evidence>
<keyword evidence="3" id="KW-1185">Reference proteome</keyword>
<protein>
    <submittedName>
        <fullName evidence="2">Uncharacterized protein</fullName>
    </submittedName>
</protein>
<gene>
    <name evidence="2" type="ORF">PMAYCL1PPCAC_31574</name>
</gene>
<name>A0AAN5IEA3_9BILA</name>
<dbReference type="EMBL" id="BTRK01000006">
    <property type="protein sequence ID" value="GMR61379.1"/>
    <property type="molecule type" value="Genomic_DNA"/>
</dbReference>
<feature type="region of interest" description="Disordered" evidence="1">
    <location>
        <begin position="72"/>
        <end position="110"/>
    </location>
</feature>
<evidence type="ECO:0000313" key="2">
    <source>
        <dbReference type="EMBL" id="GMR61379.1"/>
    </source>
</evidence>
<feature type="non-terminal residue" evidence="2">
    <location>
        <position position="292"/>
    </location>
</feature>
<feature type="non-terminal residue" evidence="2">
    <location>
        <position position="1"/>
    </location>
</feature>